<proteinExistence type="predicted"/>
<dbReference type="Proteomes" id="UP001177140">
    <property type="component" value="Unassembled WGS sequence"/>
</dbReference>
<gene>
    <name evidence="1" type="ORF">MKW94_018804</name>
</gene>
<dbReference type="AlphaFoldDB" id="A0AA41S6K1"/>
<evidence type="ECO:0000313" key="2">
    <source>
        <dbReference type="Proteomes" id="UP001177140"/>
    </source>
</evidence>
<name>A0AA41S6K1_PAPNU</name>
<sequence>MVQGSPDDFCEMQRKARTMPPSLNPKVVLPWRSHPGMPMAVQDMKENLTRLLPEHPVSTIENLNNFLLAVADSKEGYEDLRTLNKRVERYNCMRPGSLRLVLTPGMSCGTGCDSDECHPNNYGIMRGPLSQNYDQTFGHQGGLRCTKITPLKTGSSIGVQTQLKKKPMGFRQRLLEAKKARLMAQGV</sequence>
<dbReference type="EMBL" id="JAJJMA010066956">
    <property type="protein sequence ID" value="MCL7027328.1"/>
    <property type="molecule type" value="Genomic_DNA"/>
</dbReference>
<protein>
    <submittedName>
        <fullName evidence="1">Uncharacterized protein</fullName>
    </submittedName>
</protein>
<organism evidence="1 2">
    <name type="scientific">Papaver nudicaule</name>
    <name type="common">Iceland poppy</name>
    <dbReference type="NCBI Taxonomy" id="74823"/>
    <lineage>
        <taxon>Eukaryota</taxon>
        <taxon>Viridiplantae</taxon>
        <taxon>Streptophyta</taxon>
        <taxon>Embryophyta</taxon>
        <taxon>Tracheophyta</taxon>
        <taxon>Spermatophyta</taxon>
        <taxon>Magnoliopsida</taxon>
        <taxon>Ranunculales</taxon>
        <taxon>Papaveraceae</taxon>
        <taxon>Papaveroideae</taxon>
        <taxon>Papaver</taxon>
    </lineage>
</organism>
<reference evidence="1" key="1">
    <citation type="submission" date="2022-03" db="EMBL/GenBank/DDBJ databases">
        <title>A functionally conserved STORR gene fusion in Papaver species that diverged 16.8 million years ago.</title>
        <authorList>
            <person name="Catania T."/>
        </authorList>
    </citation>
    <scope>NUCLEOTIDE SEQUENCE</scope>
    <source>
        <strain evidence="1">S-191538</strain>
    </source>
</reference>
<evidence type="ECO:0000313" key="1">
    <source>
        <dbReference type="EMBL" id="MCL7027328.1"/>
    </source>
</evidence>
<keyword evidence="2" id="KW-1185">Reference proteome</keyword>
<accession>A0AA41S6K1</accession>
<comment type="caution">
    <text evidence="1">The sequence shown here is derived from an EMBL/GenBank/DDBJ whole genome shotgun (WGS) entry which is preliminary data.</text>
</comment>